<dbReference type="EMBL" id="JAEUAO010000002">
    <property type="protein sequence ID" value="MBW9063284.1"/>
    <property type="molecule type" value="Genomic_DNA"/>
</dbReference>
<evidence type="ECO:0000313" key="3">
    <source>
        <dbReference type="Proteomes" id="UP000757604"/>
    </source>
</evidence>
<dbReference type="PROSITE" id="PS50914">
    <property type="entry name" value="BON"/>
    <property type="match status" value="1"/>
</dbReference>
<evidence type="ECO:0000313" key="2">
    <source>
        <dbReference type="EMBL" id="MBW9063284.1"/>
    </source>
</evidence>
<dbReference type="InterPro" id="IPR007055">
    <property type="entry name" value="BON_dom"/>
</dbReference>
<feature type="domain" description="BON" evidence="1">
    <location>
        <begin position="16"/>
        <end position="84"/>
    </location>
</feature>
<reference evidence="2 3" key="1">
    <citation type="journal article" date="2021" name="MBio">
        <title>Poor Competitiveness of Bradyrhizobium in Pigeon Pea Root Colonization in Indian Soils.</title>
        <authorList>
            <person name="Chalasani D."/>
            <person name="Basu A."/>
            <person name="Pullabhotla S.V.S.R.N."/>
            <person name="Jorrin B."/>
            <person name="Neal A.L."/>
            <person name="Poole P.S."/>
            <person name="Podile A.R."/>
            <person name="Tkacz A."/>
        </authorList>
    </citation>
    <scope>NUCLEOTIDE SEQUENCE [LARGE SCALE GENOMIC DNA]</scope>
    <source>
        <strain evidence="2 3">HU44</strain>
    </source>
</reference>
<dbReference type="Proteomes" id="UP000757604">
    <property type="component" value="Unassembled WGS sequence"/>
</dbReference>
<keyword evidence="3" id="KW-1185">Reference proteome</keyword>
<dbReference type="Gene3D" id="3.30.1340.30">
    <property type="match status" value="1"/>
</dbReference>
<sequence length="92" mass="10150">MHKQIYVHEDDHPDLTGDELAEKVLRYVRYSALIDTSGLSVTAIGRTVVLSGYVSCESELGCAEEAAASVIGVHLVENRLEVRPQQTERPVQ</sequence>
<accession>A0ABS7HA04</accession>
<proteinExistence type="predicted"/>
<comment type="caution">
    <text evidence="2">The sequence shown here is derived from an EMBL/GenBank/DDBJ whole genome shotgun (WGS) entry which is preliminary data.</text>
</comment>
<organism evidence="2 3">
    <name type="scientific">Rhizobium herbae</name>
    <dbReference type="NCBI Taxonomy" id="508661"/>
    <lineage>
        <taxon>Bacteria</taxon>
        <taxon>Pseudomonadati</taxon>
        <taxon>Pseudomonadota</taxon>
        <taxon>Alphaproteobacteria</taxon>
        <taxon>Hyphomicrobiales</taxon>
        <taxon>Rhizobiaceae</taxon>
        <taxon>Rhizobium/Agrobacterium group</taxon>
        <taxon>Rhizobium</taxon>
    </lineage>
</organism>
<protein>
    <submittedName>
        <fullName evidence="2">BON domain-containing protein</fullName>
    </submittedName>
</protein>
<dbReference type="Pfam" id="PF04972">
    <property type="entry name" value="BON"/>
    <property type="match status" value="1"/>
</dbReference>
<gene>
    <name evidence="2" type="ORF">JNB71_08140</name>
</gene>
<evidence type="ECO:0000259" key="1">
    <source>
        <dbReference type="PROSITE" id="PS50914"/>
    </source>
</evidence>
<dbReference type="RefSeq" id="WP_220371344.1">
    <property type="nucleotide sequence ID" value="NZ_JAEUAO010000002.1"/>
</dbReference>
<name>A0ABS7HA04_9HYPH</name>